<reference evidence="1" key="1">
    <citation type="submission" date="2023-08" db="EMBL/GenBank/DDBJ databases">
        <title>Pelteobagrus vachellii genome.</title>
        <authorList>
            <person name="Liu H."/>
        </authorList>
    </citation>
    <scope>NUCLEOTIDE SEQUENCE</scope>
    <source>
        <strain evidence="1">PRFRI_2022a</strain>
        <tissue evidence="1">Muscle</tissue>
    </source>
</reference>
<name>A0AA88NL17_TACVA</name>
<protein>
    <submittedName>
        <fullName evidence="1">Uncharacterized protein</fullName>
    </submittedName>
</protein>
<comment type="caution">
    <text evidence="1">The sequence shown here is derived from an EMBL/GenBank/DDBJ whole genome shotgun (WGS) entry which is preliminary data.</text>
</comment>
<accession>A0AA88NL17</accession>
<dbReference type="AlphaFoldDB" id="A0AA88NL17"/>
<sequence>MEYWPGYQPSSAQMLGQILSRSERLHVLLSVCNAAERQGKLEDKLAFETTANINLRALLREVKLHKHAADFIPLESDNLKIRNEAEVNDGVAFIWTPSQEKLSEHSCRYNFSGRVQFGSVARGRRRLYTPFYTDD</sequence>
<evidence type="ECO:0000313" key="1">
    <source>
        <dbReference type="EMBL" id="KAK2855339.1"/>
    </source>
</evidence>
<dbReference type="Proteomes" id="UP001187315">
    <property type="component" value="Unassembled WGS sequence"/>
</dbReference>
<dbReference type="EMBL" id="JAVHJS010000006">
    <property type="protein sequence ID" value="KAK2855339.1"/>
    <property type="molecule type" value="Genomic_DNA"/>
</dbReference>
<organism evidence="1 2">
    <name type="scientific">Tachysurus vachellii</name>
    <name type="common">Darkbarbel catfish</name>
    <name type="synonym">Pelteobagrus vachellii</name>
    <dbReference type="NCBI Taxonomy" id="175792"/>
    <lineage>
        <taxon>Eukaryota</taxon>
        <taxon>Metazoa</taxon>
        <taxon>Chordata</taxon>
        <taxon>Craniata</taxon>
        <taxon>Vertebrata</taxon>
        <taxon>Euteleostomi</taxon>
        <taxon>Actinopterygii</taxon>
        <taxon>Neopterygii</taxon>
        <taxon>Teleostei</taxon>
        <taxon>Ostariophysi</taxon>
        <taxon>Siluriformes</taxon>
        <taxon>Bagridae</taxon>
        <taxon>Tachysurus</taxon>
    </lineage>
</organism>
<keyword evidence="2" id="KW-1185">Reference proteome</keyword>
<evidence type="ECO:0000313" key="2">
    <source>
        <dbReference type="Proteomes" id="UP001187315"/>
    </source>
</evidence>
<proteinExistence type="predicted"/>
<gene>
    <name evidence="1" type="ORF">Q7C36_007208</name>
</gene>